<reference evidence="2 3" key="1">
    <citation type="submission" date="2024-05" db="EMBL/GenBank/DDBJ databases">
        <authorList>
            <person name="Wallberg A."/>
        </authorList>
    </citation>
    <scope>NUCLEOTIDE SEQUENCE [LARGE SCALE GENOMIC DNA]</scope>
</reference>
<dbReference type="Pfam" id="PF08373">
    <property type="entry name" value="RAP"/>
    <property type="match status" value="1"/>
</dbReference>
<dbReference type="SMART" id="SM00952">
    <property type="entry name" value="RAP"/>
    <property type="match status" value="1"/>
</dbReference>
<dbReference type="EMBL" id="CAXKWB010009057">
    <property type="protein sequence ID" value="CAL4093323.1"/>
    <property type="molecule type" value="Genomic_DNA"/>
</dbReference>
<keyword evidence="3" id="KW-1185">Reference proteome</keyword>
<dbReference type="InterPro" id="IPR013584">
    <property type="entry name" value="RAP"/>
</dbReference>
<evidence type="ECO:0000313" key="3">
    <source>
        <dbReference type="Proteomes" id="UP001497623"/>
    </source>
</evidence>
<gene>
    <name evidence="2" type="ORF">MNOR_LOCUS14824</name>
</gene>
<dbReference type="Proteomes" id="UP001497623">
    <property type="component" value="Unassembled WGS sequence"/>
</dbReference>
<dbReference type="AlphaFoldDB" id="A0AAV2QSX4"/>
<evidence type="ECO:0000259" key="1">
    <source>
        <dbReference type="PROSITE" id="PS51286"/>
    </source>
</evidence>
<organism evidence="2 3">
    <name type="scientific">Meganyctiphanes norvegica</name>
    <name type="common">Northern krill</name>
    <name type="synonym">Thysanopoda norvegica</name>
    <dbReference type="NCBI Taxonomy" id="48144"/>
    <lineage>
        <taxon>Eukaryota</taxon>
        <taxon>Metazoa</taxon>
        <taxon>Ecdysozoa</taxon>
        <taxon>Arthropoda</taxon>
        <taxon>Crustacea</taxon>
        <taxon>Multicrustacea</taxon>
        <taxon>Malacostraca</taxon>
        <taxon>Eumalacostraca</taxon>
        <taxon>Eucarida</taxon>
        <taxon>Euphausiacea</taxon>
        <taxon>Euphausiidae</taxon>
        <taxon>Meganyctiphanes</taxon>
    </lineage>
</organism>
<comment type="caution">
    <text evidence="2">The sequence shown here is derived from an EMBL/GenBank/DDBJ whole genome shotgun (WGS) entry which is preliminary data.</text>
</comment>
<feature type="domain" description="RAP" evidence="1">
    <location>
        <begin position="61"/>
        <end position="118"/>
    </location>
</feature>
<name>A0AAV2QSX4_MEGNR</name>
<protein>
    <recommendedName>
        <fullName evidence="1">RAP domain-containing protein</fullName>
    </recommendedName>
</protein>
<accession>A0AAV2QSX4</accession>
<sequence>MSVVLGGSQYIAATNVLPHNQTPDLVFCTDAHGQSNPIPSEYFAQHPTALKYPIGDGLLWNVVIIGGRNSFIRNTDRLRGTVHMKKRQLTKLGYHVSLVPFMEYSRKSLRAKLNCLERVLQESTLHLEGKIDTAFSHLRRQHGGVVNEQQKIDVAAAQTKIQLNTQQKRDSDSQAQANVKRIEAAFAALNL</sequence>
<dbReference type="PROSITE" id="PS51286">
    <property type="entry name" value="RAP"/>
    <property type="match status" value="1"/>
</dbReference>
<proteinExistence type="predicted"/>
<evidence type="ECO:0000313" key="2">
    <source>
        <dbReference type="EMBL" id="CAL4093323.1"/>
    </source>
</evidence>